<evidence type="ECO:0000313" key="1">
    <source>
        <dbReference type="EMBL" id="QHS86007.1"/>
    </source>
</evidence>
<accession>A0A6C0B1C4</accession>
<sequence>MSLQVGWDSYLIEPYHILSYDCRKDNGSLPVVQIGKKCSIARNCTFALANHLVDRVTTSPSPHGNSLFNHKQGNPSGYSKGDIIIKHDVWVGTNCTILDGITIGTGAVIAAGSVVVKSVPAYAIVGGNPAKVIRYRFSPEINEKLEKFWELPVETIQKYDIHTSDIESFIHTF</sequence>
<name>A0A6C0B1C4_9ZZZZ</name>
<dbReference type="PANTHER" id="PTHR43300">
    <property type="entry name" value="ACETYLTRANSFERASE"/>
    <property type="match status" value="1"/>
</dbReference>
<protein>
    <recommendedName>
        <fullName evidence="2">Acetyltransferase</fullName>
    </recommendedName>
</protein>
<dbReference type="EMBL" id="MN739050">
    <property type="protein sequence ID" value="QHS86007.1"/>
    <property type="molecule type" value="Genomic_DNA"/>
</dbReference>
<dbReference type="InterPro" id="IPR011004">
    <property type="entry name" value="Trimer_LpxA-like_sf"/>
</dbReference>
<dbReference type="Pfam" id="PF00132">
    <property type="entry name" value="Hexapep"/>
    <property type="match status" value="1"/>
</dbReference>
<dbReference type="CDD" id="cd03349">
    <property type="entry name" value="LbH_XAT"/>
    <property type="match status" value="1"/>
</dbReference>
<proteinExistence type="predicted"/>
<dbReference type="PANTHER" id="PTHR43300:SF11">
    <property type="entry name" value="ACETYLTRANSFERASE RV3034C-RELATED"/>
    <property type="match status" value="1"/>
</dbReference>
<organism evidence="1">
    <name type="scientific">viral metagenome</name>
    <dbReference type="NCBI Taxonomy" id="1070528"/>
    <lineage>
        <taxon>unclassified sequences</taxon>
        <taxon>metagenomes</taxon>
        <taxon>organismal metagenomes</taxon>
    </lineage>
</organism>
<dbReference type="SUPFAM" id="SSF51161">
    <property type="entry name" value="Trimeric LpxA-like enzymes"/>
    <property type="match status" value="1"/>
</dbReference>
<dbReference type="InterPro" id="IPR050179">
    <property type="entry name" value="Trans_hexapeptide_repeat"/>
</dbReference>
<evidence type="ECO:0008006" key="2">
    <source>
        <dbReference type="Google" id="ProtNLM"/>
    </source>
</evidence>
<dbReference type="Gene3D" id="2.160.10.10">
    <property type="entry name" value="Hexapeptide repeat proteins"/>
    <property type="match status" value="1"/>
</dbReference>
<dbReference type="AlphaFoldDB" id="A0A6C0B1C4"/>
<dbReference type="InterPro" id="IPR001451">
    <property type="entry name" value="Hexapep"/>
</dbReference>
<reference evidence="1" key="1">
    <citation type="journal article" date="2020" name="Nature">
        <title>Giant virus diversity and host interactions through global metagenomics.</title>
        <authorList>
            <person name="Schulz F."/>
            <person name="Roux S."/>
            <person name="Paez-Espino D."/>
            <person name="Jungbluth S."/>
            <person name="Walsh D.A."/>
            <person name="Denef V.J."/>
            <person name="McMahon K.D."/>
            <person name="Konstantinidis K.T."/>
            <person name="Eloe-Fadrosh E.A."/>
            <person name="Kyrpides N.C."/>
            <person name="Woyke T."/>
        </authorList>
    </citation>
    <scope>NUCLEOTIDE SEQUENCE</scope>
    <source>
        <strain evidence="1">GVMAG-M-3300009185-7</strain>
    </source>
</reference>